<reference evidence="3" key="1">
    <citation type="submission" date="2022-12" db="EMBL/GenBank/DDBJ databases">
        <authorList>
            <person name="Alioto T."/>
            <person name="Alioto T."/>
            <person name="Gomez Garrido J."/>
        </authorList>
    </citation>
    <scope>NUCLEOTIDE SEQUENCE</scope>
</reference>
<evidence type="ECO:0000259" key="2">
    <source>
        <dbReference type="Pfam" id="PF15442"/>
    </source>
</evidence>
<dbReference type="Proteomes" id="UP001178461">
    <property type="component" value="Chromosome Z"/>
</dbReference>
<keyword evidence="4" id="KW-1185">Reference proteome</keyword>
<evidence type="ECO:0000313" key="3">
    <source>
        <dbReference type="EMBL" id="CAI5793943.1"/>
    </source>
</evidence>
<feature type="compositionally biased region" description="Basic and acidic residues" evidence="1">
    <location>
        <begin position="225"/>
        <end position="234"/>
    </location>
</feature>
<feature type="region of interest" description="Disordered" evidence="1">
    <location>
        <begin position="212"/>
        <end position="234"/>
    </location>
</feature>
<feature type="region of interest" description="Disordered" evidence="1">
    <location>
        <begin position="415"/>
        <end position="476"/>
    </location>
</feature>
<feature type="compositionally biased region" description="Polar residues" evidence="1">
    <location>
        <begin position="456"/>
        <end position="470"/>
    </location>
</feature>
<sequence>MAVVATQTHEGDQSHHPQLAAEGSHLGGLFHLPDDLFCDCPEINNLVASFEPLFPECLSTPLGSNEASEETSREAPGSDQVLATATVRQEARPKCDTASKNQQQSEGQIKDDSKVPSVTGAKRMCVDTLAGQPSRHFPRISAEPELRKEGFGKSRNTDPKSVVSKAPDSTFSNIKGKRKAILTEDKLVGNFPRTSLELEACGSSQRLQEGLSAKCSRGSHPSQKSQEEKCKEERKMPCQNFLRKGKAKTIGLQQEALRMGEDMLNSSKSKTANNDSKPGGNLGETKSREKAQAKGNLAGVKGEKNEVPSKAVPRTNLALQMIKSVQVFHPLGKKKHIISMPAKKSVQVFHPLGKKKNIISMPAKNISPLNSANSSFAKTEATLERPMLKTSHKLRLAPLAPLSLVSTALPKPLPKLAATPLPESPPAPSPLSKSPPAPAPLTRQQADLSPAKPPTSVWNRLGTSTSSEGAPSSPGVCQAREWVVQSSVPAEGPDPPIQLATPAENPWWLCNVYPLAMKLVKPALPGQSVSSPQEDPKLITQRRTAGSPEESLPVMEEQQCAEEVRERKAEGTSSPREGLLYMGKEEEDDLLDICKIIVPSFNMCYPESS</sequence>
<feature type="compositionally biased region" description="Basic and acidic residues" evidence="1">
    <location>
        <begin position="142"/>
        <end position="158"/>
    </location>
</feature>
<protein>
    <recommendedName>
        <fullName evidence="2">DUF4629 domain-containing protein</fullName>
    </recommendedName>
</protein>
<organism evidence="3 4">
    <name type="scientific">Podarcis lilfordi</name>
    <name type="common">Lilford's wall lizard</name>
    <dbReference type="NCBI Taxonomy" id="74358"/>
    <lineage>
        <taxon>Eukaryota</taxon>
        <taxon>Metazoa</taxon>
        <taxon>Chordata</taxon>
        <taxon>Craniata</taxon>
        <taxon>Vertebrata</taxon>
        <taxon>Euteleostomi</taxon>
        <taxon>Lepidosauria</taxon>
        <taxon>Squamata</taxon>
        <taxon>Bifurcata</taxon>
        <taxon>Unidentata</taxon>
        <taxon>Episquamata</taxon>
        <taxon>Laterata</taxon>
        <taxon>Lacertibaenia</taxon>
        <taxon>Lacertidae</taxon>
        <taxon>Podarcis</taxon>
    </lineage>
</organism>
<name>A0AA35PQA5_9SAUR</name>
<feature type="region of interest" description="Disordered" evidence="1">
    <location>
        <begin position="265"/>
        <end position="309"/>
    </location>
</feature>
<feature type="domain" description="DUF4629" evidence="2">
    <location>
        <begin position="266"/>
        <end position="334"/>
    </location>
</feature>
<dbReference type="InterPro" id="IPR027898">
    <property type="entry name" value="DUF4629"/>
</dbReference>
<dbReference type="Pfam" id="PF15442">
    <property type="entry name" value="DUF4629"/>
    <property type="match status" value="1"/>
</dbReference>
<evidence type="ECO:0000313" key="4">
    <source>
        <dbReference type="Proteomes" id="UP001178461"/>
    </source>
</evidence>
<feature type="region of interest" description="Disordered" evidence="1">
    <location>
        <begin position="141"/>
        <end position="168"/>
    </location>
</feature>
<feature type="compositionally biased region" description="Pro residues" evidence="1">
    <location>
        <begin position="422"/>
        <end position="439"/>
    </location>
</feature>
<proteinExistence type="predicted"/>
<evidence type="ECO:0000256" key="1">
    <source>
        <dbReference type="SAM" id="MobiDB-lite"/>
    </source>
</evidence>
<feature type="compositionally biased region" description="Polar residues" evidence="1">
    <location>
        <begin position="98"/>
        <end position="107"/>
    </location>
</feature>
<accession>A0AA35PQA5</accession>
<dbReference type="AlphaFoldDB" id="A0AA35PQA5"/>
<feature type="region of interest" description="Disordered" evidence="1">
    <location>
        <begin position="525"/>
        <end position="581"/>
    </location>
</feature>
<feature type="region of interest" description="Disordered" evidence="1">
    <location>
        <begin position="61"/>
        <end position="118"/>
    </location>
</feature>
<gene>
    <name evidence="3" type="ORF">PODLI_1B013592</name>
</gene>
<dbReference type="EMBL" id="OX395140">
    <property type="protein sequence ID" value="CAI5793943.1"/>
    <property type="molecule type" value="Genomic_DNA"/>
</dbReference>
<feature type="compositionally biased region" description="Polar residues" evidence="1">
    <location>
        <begin position="265"/>
        <end position="276"/>
    </location>
</feature>
<feature type="region of interest" description="Disordered" evidence="1">
    <location>
        <begin position="1"/>
        <end position="20"/>
    </location>
</feature>